<dbReference type="EMBL" id="FOVK01000009">
    <property type="protein sequence ID" value="SFN98633.1"/>
    <property type="molecule type" value="Genomic_DNA"/>
</dbReference>
<gene>
    <name evidence="2" type="ORF">SAMN04488695_10961</name>
</gene>
<keyword evidence="1" id="KW-0472">Membrane</keyword>
<organism evidence="2 3">
    <name type="scientific">Proteiniclasticum ruminis</name>
    <dbReference type="NCBI Taxonomy" id="398199"/>
    <lineage>
        <taxon>Bacteria</taxon>
        <taxon>Bacillati</taxon>
        <taxon>Bacillota</taxon>
        <taxon>Clostridia</taxon>
        <taxon>Eubacteriales</taxon>
        <taxon>Clostridiaceae</taxon>
        <taxon>Proteiniclasticum</taxon>
    </lineage>
</organism>
<dbReference type="Proteomes" id="UP000181899">
    <property type="component" value="Unassembled WGS sequence"/>
</dbReference>
<reference evidence="2 3" key="1">
    <citation type="submission" date="2016-10" db="EMBL/GenBank/DDBJ databases">
        <authorList>
            <person name="de Groot N.N."/>
        </authorList>
    </citation>
    <scope>NUCLEOTIDE SEQUENCE [LARGE SCALE GENOMIC DNA]</scope>
    <source>
        <strain evidence="2 3">ML2</strain>
    </source>
</reference>
<evidence type="ECO:0000313" key="2">
    <source>
        <dbReference type="EMBL" id="SFN98633.1"/>
    </source>
</evidence>
<keyword evidence="3" id="KW-1185">Reference proteome</keyword>
<keyword evidence="1" id="KW-1133">Transmembrane helix</keyword>
<dbReference type="OrthoDB" id="1953595at2"/>
<evidence type="ECO:0000313" key="3">
    <source>
        <dbReference type="Proteomes" id="UP000181899"/>
    </source>
</evidence>
<sequence length="148" mass="17830">MSKLLDRFETIFEVRRKKQSSLSILFTFLLLLLVGNSLFFVMTYQKKAYDRYELEYQMVHSAFLEYHEKQGVYPVREPIVWKDEKNLQMFFEENQFPLTGSISYVDLEALKLPSEVKKTYLWDKDRSMLYTSEFVSFGLRRWHLPGAR</sequence>
<accession>A0A1I5DHF1</accession>
<dbReference type="RefSeq" id="WP_074912544.1">
    <property type="nucleotide sequence ID" value="NZ_FOVK01000009.1"/>
</dbReference>
<proteinExistence type="predicted"/>
<name>A0A1I5DHF1_9CLOT</name>
<evidence type="ECO:0000256" key="1">
    <source>
        <dbReference type="SAM" id="Phobius"/>
    </source>
</evidence>
<dbReference type="AlphaFoldDB" id="A0A1I5DHF1"/>
<protein>
    <recommendedName>
        <fullName evidence="4">Type II secretory pathway, pseudopilin PulG</fullName>
    </recommendedName>
</protein>
<evidence type="ECO:0008006" key="4">
    <source>
        <dbReference type="Google" id="ProtNLM"/>
    </source>
</evidence>
<keyword evidence="1" id="KW-0812">Transmembrane</keyword>
<feature type="transmembrane region" description="Helical" evidence="1">
    <location>
        <begin position="21"/>
        <end position="44"/>
    </location>
</feature>